<feature type="transmembrane region" description="Helical" evidence="5">
    <location>
        <begin position="64"/>
        <end position="81"/>
    </location>
</feature>
<reference evidence="7" key="1">
    <citation type="journal article" date="2019" name="Int. J. Syst. Evol. Microbiol.">
        <title>The Global Catalogue of Microorganisms (GCM) 10K type strain sequencing project: providing services to taxonomists for standard genome sequencing and annotation.</title>
        <authorList>
            <consortium name="The Broad Institute Genomics Platform"/>
            <consortium name="The Broad Institute Genome Sequencing Center for Infectious Disease"/>
            <person name="Wu L."/>
            <person name="Ma J."/>
        </authorList>
    </citation>
    <scope>NUCLEOTIDE SEQUENCE [LARGE SCALE GENOMIC DNA]</scope>
    <source>
        <strain evidence="7">KCTC 42964</strain>
    </source>
</reference>
<dbReference type="RefSeq" id="WP_379898309.1">
    <property type="nucleotide sequence ID" value="NZ_JBHRTR010000011.1"/>
</dbReference>
<name>A0ABV7KVN7_9PROT</name>
<evidence type="ECO:0000256" key="5">
    <source>
        <dbReference type="SAM" id="Phobius"/>
    </source>
</evidence>
<feature type="transmembrane region" description="Helical" evidence="5">
    <location>
        <begin position="204"/>
        <end position="223"/>
    </location>
</feature>
<evidence type="ECO:0000256" key="4">
    <source>
        <dbReference type="ARBA" id="ARBA00023136"/>
    </source>
</evidence>
<proteinExistence type="predicted"/>
<dbReference type="Proteomes" id="UP001595528">
    <property type="component" value="Unassembled WGS sequence"/>
</dbReference>
<feature type="transmembrane region" description="Helical" evidence="5">
    <location>
        <begin position="141"/>
        <end position="161"/>
    </location>
</feature>
<keyword evidence="3 5" id="KW-1133">Transmembrane helix</keyword>
<evidence type="ECO:0000256" key="2">
    <source>
        <dbReference type="ARBA" id="ARBA00022692"/>
    </source>
</evidence>
<evidence type="ECO:0000256" key="3">
    <source>
        <dbReference type="ARBA" id="ARBA00022989"/>
    </source>
</evidence>
<feature type="transmembrane region" description="Helical" evidence="5">
    <location>
        <begin position="6"/>
        <end position="28"/>
    </location>
</feature>
<feature type="transmembrane region" description="Helical" evidence="5">
    <location>
        <begin position="114"/>
        <end position="135"/>
    </location>
</feature>
<keyword evidence="7" id="KW-1185">Reference proteome</keyword>
<dbReference type="InterPro" id="IPR003689">
    <property type="entry name" value="ZIP"/>
</dbReference>
<gene>
    <name evidence="6" type="ORF">ACFOGJ_03965</name>
</gene>
<evidence type="ECO:0000313" key="7">
    <source>
        <dbReference type="Proteomes" id="UP001595528"/>
    </source>
</evidence>
<evidence type="ECO:0000313" key="6">
    <source>
        <dbReference type="EMBL" id="MFC3226369.1"/>
    </source>
</evidence>
<sequence>MLPLLDIFLLSLIPAAGLLLGGCLAFAWRPGAQTRSGIQHFTAGVVIAAVAAELVPALHVTTSPLPMAIGFLFGILAMLAVRRFAGEGHDGEDHDGHGDGADQEADTGALLRSALVVAVAVDLLVDGLLAGVTLANSLQGGLVIVGALSLEVLFLGLALLVSLRNRGLGRAAALVLLAGLAVLLPVGGIVGPLVLRALPAEAGIGVMAFATAALLYLVFEELLAEAHEGARDSSLTTALLFLGFLAVLLIKAVLE</sequence>
<comment type="subcellular location">
    <subcellularLocation>
        <location evidence="1">Membrane</location>
        <topology evidence="1">Multi-pass membrane protein</topology>
    </subcellularLocation>
</comment>
<comment type="caution">
    <text evidence="6">The sequence shown here is derived from an EMBL/GenBank/DDBJ whole genome shotgun (WGS) entry which is preliminary data.</text>
</comment>
<feature type="transmembrane region" description="Helical" evidence="5">
    <location>
        <begin position="40"/>
        <end position="58"/>
    </location>
</feature>
<dbReference type="EMBL" id="JBHRTR010000011">
    <property type="protein sequence ID" value="MFC3226369.1"/>
    <property type="molecule type" value="Genomic_DNA"/>
</dbReference>
<organism evidence="6 7">
    <name type="scientific">Marinibaculum pumilum</name>
    <dbReference type="NCBI Taxonomy" id="1766165"/>
    <lineage>
        <taxon>Bacteria</taxon>
        <taxon>Pseudomonadati</taxon>
        <taxon>Pseudomonadota</taxon>
        <taxon>Alphaproteobacteria</taxon>
        <taxon>Rhodospirillales</taxon>
        <taxon>Rhodospirillaceae</taxon>
        <taxon>Marinibaculum</taxon>
    </lineage>
</organism>
<dbReference type="Pfam" id="PF02535">
    <property type="entry name" value="Zip"/>
    <property type="match status" value="1"/>
</dbReference>
<protein>
    <submittedName>
        <fullName evidence="6">ZIP family metal transporter</fullName>
    </submittedName>
</protein>
<feature type="transmembrane region" description="Helical" evidence="5">
    <location>
        <begin position="173"/>
        <end position="198"/>
    </location>
</feature>
<evidence type="ECO:0000256" key="1">
    <source>
        <dbReference type="ARBA" id="ARBA00004141"/>
    </source>
</evidence>
<accession>A0ABV7KVN7</accession>
<keyword evidence="4 5" id="KW-0472">Membrane</keyword>
<keyword evidence="2 5" id="KW-0812">Transmembrane</keyword>
<feature type="transmembrane region" description="Helical" evidence="5">
    <location>
        <begin position="235"/>
        <end position="254"/>
    </location>
</feature>